<dbReference type="AlphaFoldDB" id="X1HU46"/>
<accession>X1HU46</accession>
<organism evidence="1">
    <name type="scientific">marine sediment metagenome</name>
    <dbReference type="NCBI Taxonomy" id="412755"/>
    <lineage>
        <taxon>unclassified sequences</taxon>
        <taxon>metagenomes</taxon>
        <taxon>ecological metagenomes</taxon>
    </lineage>
</organism>
<protein>
    <submittedName>
        <fullName evidence="1">Uncharacterized protein</fullName>
    </submittedName>
</protein>
<proteinExistence type="predicted"/>
<gene>
    <name evidence="1" type="ORF">S03H2_31464</name>
</gene>
<dbReference type="EMBL" id="BARU01019079">
    <property type="protein sequence ID" value="GAH48823.1"/>
    <property type="molecule type" value="Genomic_DNA"/>
</dbReference>
<comment type="caution">
    <text evidence="1">The sequence shown here is derived from an EMBL/GenBank/DDBJ whole genome shotgun (WGS) entry which is preliminary data.</text>
</comment>
<evidence type="ECO:0000313" key="1">
    <source>
        <dbReference type="EMBL" id="GAH48823.1"/>
    </source>
</evidence>
<sequence length="57" mass="6215">MSGIKSHIKRSLALKAKATLGCIQLHGGDTKIEKNAINWIEIVFPADSLEINEVVVN</sequence>
<name>X1HU46_9ZZZZ</name>
<reference evidence="1" key="1">
    <citation type="journal article" date="2014" name="Front. Microbiol.">
        <title>High frequency of phylogenetically diverse reductive dehalogenase-homologous genes in deep subseafloor sedimentary metagenomes.</title>
        <authorList>
            <person name="Kawai M."/>
            <person name="Futagami T."/>
            <person name="Toyoda A."/>
            <person name="Takaki Y."/>
            <person name="Nishi S."/>
            <person name="Hori S."/>
            <person name="Arai W."/>
            <person name="Tsubouchi T."/>
            <person name="Morono Y."/>
            <person name="Uchiyama I."/>
            <person name="Ito T."/>
            <person name="Fujiyama A."/>
            <person name="Inagaki F."/>
            <person name="Takami H."/>
        </authorList>
    </citation>
    <scope>NUCLEOTIDE SEQUENCE</scope>
    <source>
        <strain evidence="1">Expedition CK06-06</strain>
    </source>
</reference>